<keyword evidence="4" id="KW-1133">Transmembrane helix</keyword>
<keyword evidence="4" id="KW-0472">Membrane</keyword>
<accession>A0A0N7LXX7</accession>
<evidence type="ECO:0000256" key="4">
    <source>
        <dbReference type="SAM" id="Phobius"/>
    </source>
</evidence>
<keyword evidence="4" id="KW-0812">Transmembrane</keyword>
<gene>
    <name evidence="5" type="ORF">TL5118_03714</name>
    <name evidence="6" type="ORF">TL5120_02955</name>
</gene>
<feature type="coiled-coil region" evidence="3">
    <location>
        <begin position="233"/>
        <end position="263"/>
    </location>
</feature>
<dbReference type="Proteomes" id="UP000051086">
    <property type="component" value="Unassembled WGS sequence"/>
</dbReference>
<dbReference type="RefSeq" id="WP_082626337.1">
    <property type="nucleotide sequence ID" value="NZ_CYSB01000040.1"/>
</dbReference>
<dbReference type="PANTHER" id="PTHR32347">
    <property type="entry name" value="EFFLUX SYSTEM COMPONENT YKNX-RELATED"/>
    <property type="match status" value="1"/>
</dbReference>
<sequence length="489" mass="54031">MRVEHRSPHADLDYMVRAPLHFETPEGVPVVIREWSLQGLKWPEDAPERPEEGYLAVPFQGVDVRFPVTLEPAPDTREIFFKDLTGRQREVLALFYRALLSGRMVASGDVITSLDTPVDLVPVEETEAEAEAKIGQRRKITQVLRSVVHVVIYVSLFIGVMITIGSNIFNAINRIDVQHGRVVAPVAALSALRPGVVSALQAEAGQVVAAGDVLALIEDPEVVARLKASRVSYAATSDAIKRLEKALKRLEKLARVKDEALRLLEVGLIYEAQIGPRGYDALVDRWKQLRRDEPYLATGRDPLEVTARMLRQRLAEENTLLRQHRSTRDGYKARLQAAKIIAPHAGVVQSVLVQPGQYVLSGQPVVEMEDDAPRHVVGWVSEQYAEDLYPGMPAWVRVNTAGTRQEVTGRVSDVRAGDIPNRPGEYGIEVTVQLDGFTNAQLRDALRVGAPVNLSADRQMFAGLRGWMQARVDSLWSSDDGATQTSGGT</sequence>
<keyword evidence="7" id="KW-1185">Reference proteome</keyword>
<evidence type="ECO:0000313" key="7">
    <source>
        <dbReference type="Proteomes" id="UP000051086"/>
    </source>
</evidence>
<comment type="subcellular location">
    <subcellularLocation>
        <location evidence="1">Cell envelope</location>
    </subcellularLocation>
</comment>
<protein>
    <submittedName>
        <fullName evidence="6">Multidrug resistance protein MdtN</fullName>
    </submittedName>
</protein>
<dbReference type="EMBL" id="CYSB01000040">
    <property type="protein sequence ID" value="CUH69744.1"/>
    <property type="molecule type" value="Genomic_DNA"/>
</dbReference>
<dbReference type="InterPro" id="IPR011053">
    <property type="entry name" value="Single_hybrid_motif"/>
</dbReference>
<evidence type="ECO:0000256" key="2">
    <source>
        <dbReference type="ARBA" id="ARBA00023054"/>
    </source>
</evidence>
<reference evidence="5 7" key="1">
    <citation type="submission" date="2015-09" db="EMBL/GenBank/DDBJ databases">
        <authorList>
            <person name="Rodrigo-Torres L."/>
            <person name="Arahal D.R."/>
        </authorList>
    </citation>
    <scope>NUCLEOTIDE SEQUENCE [LARGE SCALE GENOMIC DNA]</scope>
    <source>
        <strain evidence="5 7">CECT 5118</strain>
    </source>
</reference>
<dbReference type="SUPFAM" id="SSF51230">
    <property type="entry name" value="Single hybrid motif"/>
    <property type="match status" value="1"/>
</dbReference>
<name>A0A0N7LXX7_9RHOB</name>
<dbReference type="PANTHER" id="PTHR32347:SF23">
    <property type="entry name" value="BLL5650 PROTEIN"/>
    <property type="match status" value="1"/>
</dbReference>
<dbReference type="OrthoDB" id="7857540at2"/>
<feature type="transmembrane region" description="Helical" evidence="4">
    <location>
        <begin position="147"/>
        <end position="169"/>
    </location>
</feature>
<dbReference type="Proteomes" id="UP000051887">
    <property type="component" value="Unassembled WGS sequence"/>
</dbReference>
<keyword evidence="2 3" id="KW-0175">Coiled coil</keyword>
<organism evidence="6 8">
    <name type="scientific">Thalassovita autumnalis</name>
    <dbReference type="NCBI Taxonomy" id="2072972"/>
    <lineage>
        <taxon>Bacteria</taxon>
        <taxon>Pseudomonadati</taxon>
        <taxon>Pseudomonadota</taxon>
        <taxon>Alphaproteobacteria</taxon>
        <taxon>Rhodobacterales</taxon>
        <taxon>Roseobacteraceae</taxon>
        <taxon>Thalassovita</taxon>
    </lineage>
</organism>
<evidence type="ECO:0000313" key="5">
    <source>
        <dbReference type="EMBL" id="CUH69744.1"/>
    </source>
</evidence>
<dbReference type="AlphaFoldDB" id="A0A0N7LXX7"/>
<dbReference type="Gene3D" id="2.40.50.100">
    <property type="match status" value="1"/>
</dbReference>
<dbReference type="GO" id="GO:0030313">
    <property type="term" value="C:cell envelope"/>
    <property type="evidence" value="ECO:0007669"/>
    <property type="project" value="UniProtKB-SubCell"/>
</dbReference>
<dbReference type="InterPro" id="IPR050465">
    <property type="entry name" value="UPF0194_transport"/>
</dbReference>
<dbReference type="EMBL" id="CYSC01000035">
    <property type="protein sequence ID" value="CUH73148.1"/>
    <property type="molecule type" value="Genomic_DNA"/>
</dbReference>
<proteinExistence type="predicted"/>
<evidence type="ECO:0000256" key="3">
    <source>
        <dbReference type="SAM" id="Coils"/>
    </source>
</evidence>
<evidence type="ECO:0000313" key="8">
    <source>
        <dbReference type="Proteomes" id="UP000051887"/>
    </source>
</evidence>
<evidence type="ECO:0000256" key="1">
    <source>
        <dbReference type="ARBA" id="ARBA00004196"/>
    </source>
</evidence>
<evidence type="ECO:0000313" key="6">
    <source>
        <dbReference type="EMBL" id="CUH73148.1"/>
    </source>
</evidence>
<reference evidence="6 8" key="2">
    <citation type="submission" date="2015-09" db="EMBL/GenBank/DDBJ databases">
        <authorList>
            <consortium name="Swine Surveillance"/>
        </authorList>
    </citation>
    <scope>NUCLEOTIDE SEQUENCE [LARGE SCALE GENOMIC DNA]</scope>
    <source>
        <strain evidence="6 8">5120</strain>
    </source>
</reference>